<evidence type="ECO:0000313" key="1">
    <source>
        <dbReference type="EMBL" id="TXS94100.1"/>
    </source>
</evidence>
<dbReference type="AlphaFoldDB" id="A0A5C9A2V2"/>
<gene>
    <name evidence="1" type="ORF">FV139_10870</name>
</gene>
<organism evidence="1 2">
    <name type="scientific">Parahaliea maris</name>
    <dbReference type="NCBI Taxonomy" id="2716870"/>
    <lineage>
        <taxon>Bacteria</taxon>
        <taxon>Pseudomonadati</taxon>
        <taxon>Pseudomonadota</taxon>
        <taxon>Gammaproteobacteria</taxon>
        <taxon>Cellvibrionales</taxon>
        <taxon>Halieaceae</taxon>
        <taxon>Parahaliea</taxon>
    </lineage>
</organism>
<accession>A0A5C9A2V2</accession>
<dbReference type="EMBL" id="VRZA01000003">
    <property type="protein sequence ID" value="TXS94100.1"/>
    <property type="molecule type" value="Genomic_DNA"/>
</dbReference>
<evidence type="ECO:0000313" key="2">
    <source>
        <dbReference type="Proteomes" id="UP000321039"/>
    </source>
</evidence>
<keyword evidence="2" id="KW-1185">Reference proteome</keyword>
<name>A0A5C9A2V2_9GAMM</name>
<proteinExistence type="predicted"/>
<dbReference type="Proteomes" id="UP000321039">
    <property type="component" value="Unassembled WGS sequence"/>
</dbReference>
<dbReference type="RefSeq" id="WP_148068442.1">
    <property type="nucleotide sequence ID" value="NZ_VRZA01000003.1"/>
</dbReference>
<protein>
    <submittedName>
        <fullName evidence="1">Mobilization protein MobD</fullName>
    </submittedName>
</protein>
<sequence>MSSIHFVGGEKGGVGKSVFSRLLSQYFLDTAQTYRGLDADQSHSTLARFYPEFTRSIVLDSFESTDQIMESALEDELQIVVDLPAQSERFLERWLEESGVLELCEETGTRFSYWYVVDDGVDSARLLQRFLDRYAGQMDCVVVKNHGCGKNFTAVDALVQGGETPASEVSLPGLHPETMRRIDDLSFSFWAAQNVKDDNADHLSLMERQRARIWLKKAYQALGQVLPSPQ</sequence>
<reference evidence="1 2" key="1">
    <citation type="submission" date="2019-08" db="EMBL/GenBank/DDBJ databases">
        <title>Parahaliea maris sp. nov., isolated from the surface seawater.</title>
        <authorList>
            <person name="Liu Y."/>
        </authorList>
    </citation>
    <scope>NUCLEOTIDE SEQUENCE [LARGE SCALE GENOMIC DNA]</scope>
    <source>
        <strain evidence="1 2">HSLHS9</strain>
    </source>
</reference>
<comment type="caution">
    <text evidence="1">The sequence shown here is derived from an EMBL/GenBank/DDBJ whole genome shotgun (WGS) entry which is preliminary data.</text>
</comment>
<dbReference type="InterPro" id="IPR027417">
    <property type="entry name" value="P-loop_NTPase"/>
</dbReference>
<dbReference type="SUPFAM" id="SSF52540">
    <property type="entry name" value="P-loop containing nucleoside triphosphate hydrolases"/>
    <property type="match status" value="1"/>
</dbReference>